<evidence type="ECO:0000256" key="2">
    <source>
        <dbReference type="SAM" id="Phobius"/>
    </source>
</evidence>
<protein>
    <submittedName>
        <fullName evidence="3">Putative transmembrane protein</fullName>
    </submittedName>
</protein>
<comment type="caution">
    <text evidence="3">The sequence shown here is derived from an EMBL/GenBank/DDBJ whole genome shotgun (WGS) entry which is preliminary data.</text>
</comment>
<feature type="compositionally biased region" description="Basic and acidic residues" evidence="1">
    <location>
        <begin position="1"/>
        <end position="11"/>
    </location>
</feature>
<feature type="transmembrane region" description="Helical" evidence="2">
    <location>
        <begin position="135"/>
        <end position="153"/>
    </location>
</feature>
<organism evidence="3 4">
    <name type="scientific">Toxoplasma gondii p89</name>
    <dbReference type="NCBI Taxonomy" id="943119"/>
    <lineage>
        <taxon>Eukaryota</taxon>
        <taxon>Sar</taxon>
        <taxon>Alveolata</taxon>
        <taxon>Apicomplexa</taxon>
        <taxon>Conoidasida</taxon>
        <taxon>Coccidia</taxon>
        <taxon>Eucoccidiorida</taxon>
        <taxon>Eimeriorina</taxon>
        <taxon>Sarcocystidae</taxon>
        <taxon>Toxoplasma</taxon>
    </lineage>
</organism>
<accession>A0A086J838</accession>
<dbReference type="Proteomes" id="UP000028828">
    <property type="component" value="Unassembled WGS sequence"/>
</dbReference>
<keyword evidence="2" id="KW-1133">Transmembrane helix</keyword>
<dbReference type="AlphaFoldDB" id="A0A086J838"/>
<keyword evidence="2" id="KW-0472">Membrane</keyword>
<keyword evidence="2 3" id="KW-0812">Transmembrane</keyword>
<dbReference type="EMBL" id="AEYI02002419">
    <property type="protein sequence ID" value="KFG28306.1"/>
    <property type="molecule type" value="Genomic_DNA"/>
</dbReference>
<evidence type="ECO:0000313" key="4">
    <source>
        <dbReference type="Proteomes" id="UP000028828"/>
    </source>
</evidence>
<gene>
    <name evidence="3" type="ORF">TGP89_220310</name>
</gene>
<proteinExistence type="predicted"/>
<feature type="region of interest" description="Disordered" evidence="1">
    <location>
        <begin position="1"/>
        <end position="58"/>
    </location>
</feature>
<reference evidence="3 4" key="1">
    <citation type="submission" date="2014-03" db="EMBL/GenBank/DDBJ databases">
        <authorList>
            <person name="Sibley D."/>
            <person name="Venepally P."/>
            <person name="Karamycheva S."/>
            <person name="Hadjithomas M."/>
            <person name="Khan A."/>
            <person name="Brunk B."/>
            <person name="Roos D."/>
            <person name="Caler E."/>
            <person name="Lorenzi H."/>
        </authorList>
    </citation>
    <scope>NUCLEOTIDE SEQUENCE [LARGE SCALE GENOMIC DNA]</scope>
    <source>
        <strain evidence="4">p89</strain>
    </source>
</reference>
<evidence type="ECO:0000256" key="1">
    <source>
        <dbReference type="SAM" id="MobiDB-lite"/>
    </source>
</evidence>
<evidence type="ECO:0000313" key="3">
    <source>
        <dbReference type="EMBL" id="KFG28306.1"/>
    </source>
</evidence>
<sequence length="156" mass="17918">MLEKRKQRSDLDTEAPSLRSRGPREVLRVKKPQKNTESGEKNSQRKRRNGYASHMKDGKHELERNSFLGVPAARRCLSSLSGCAHALSKRFSLILSRKAGKQRESLGRKLLRRQKTLHGDVTECLYTRKKTQLRLPPASTAFSCFACVYIFLFREI</sequence>
<dbReference type="VEuPathDB" id="ToxoDB:TGP89_220310"/>
<name>A0A086J838_TOXGO</name>